<keyword evidence="2" id="KW-1185">Reference proteome</keyword>
<dbReference type="EMBL" id="LMVM01000012">
    <property type="protein sequence ID" value="PAV04934.1"/>
    <property type="molecule type" value="Genomic_DNA"/>
</dbReference>
<reference evidence="1 2" key="1">
    <citation type="journal article" date="2017" name="BMC Genomics">
        <title>Genomic analysis of methanogenic archaea reveals a shift towards energy conservation.</title>
        <authorList>
            <person name="Gilmore S.P."/>
            <person name="Henske J.K."/>
            <person name="Sexton J.A."/>
            <person name="Solomon K.V."/>
            <person name="Seppala S."/>
            <person name="Yoo J.I."/>
            <person name="Huyett L.M."/>
            <person name="Pressman A."/>
            <person name="Cogan J.Z."/>
            <person name="Kivenson V."/>
            <person name="Peng X."/>
            <person name="Tan Y."/>
            <person name="Valentine D.L."/>
            <person name="O'Malley M.A."/>
        </authorList>
    </citation>
    <scope>NUCLEOTIDE SEQUENCE [LARGE SCALE GENOMIC DNA]</scope>
    <source>
        <strain evidence="1 2">M.o.H.</strain>
    </source>
</reference>
<evidence type="ECO:0000313" key="2">
    <source>
        <dbReference type="Proteomes" id="UP000217784"/>
    </source>
</evidence>
<dbReference type="GO" id="GO:0016740">
    <property type="term" value="F:transferase activity"/>
    <property type="evidence" value="ECO:0007669"/>
    <property type="project" value="UniProtKB-KW"/>
</dbReference>
<dbReference type="InterPro" id="IPR016195">
    <property type="entry name" value="Pol/histidinol_Pase-like"/>
</dbReference>
<name>A0A2A2H6K0_METBR</name>
<evidence type="ECO:0000313" key="1">
    <source>
        <dbReference type="EMBL" id="PAV04934.1"/>
    </source>
</evidence>
<dbReference type="RefSeq" id="WP_069584330.1">
    <property type="nucleotide sequence ID" value="NZ_LMVM01000012.1"/>
</dbReference>
<dbReference type="NCBIfam" id="TIGR00375">
    <property type="entry name" value="TIGR00375 family protein"/>
    <property type="match status" value="1"/>
</dbReference>
<dbReference type="InterPro" id="IPR005287">
    <property type="entry name" value="CHP00375"/>
</dbReference>
<proteinExistence type="predicted"/>
<comment type="caution">
    <text evidence="1">The sequence shown here is derived from an EMBL/GenBank/DDBJ whole genome shotgun (WGS) entry which is preliminary data.</text>
</comment>
<dbReference type="PANTHER" id="PTHR40084">
    <property type="entry name" value="PHOSPHOHYDROLASE, PHP FAMILY"/>
    <property type="match status" value="1"/>
</dbReference>
<dbReference type="Proteomes" id="UP000217784">
    <property type="component" value="Unassembled WGS sequence"/>
</dbReference>
<protein>
    <submittedName>
        <fullName evidence="1">Phosphotransferase</fullName>
    </submittedName>
</protein>
<gene>
    <name evidence="1" type="ORF">ASJ80_11540</name>
</gene>
<dbReference type="SUPFAM" id="SSF89550">
    <property type="entry name" value="PHP domain-like"/>
    <property type="match status" value="1"/>
</dbReference>
<dbReference type="Gene3D" id="3.20.20.140">
    <property type="entry name" value="Metal-dependent hydrolases"/>
    <property type="match status" value="1"/>
</dbReference>
<sequence>MIINADLHIHSLYSMATSKNMTISTIASESKLKGLDLVGTGDGFHPEWLQIIEQSTKPSKTGIYSVKECDNDSQTRLIKSVEHPETSTAKCKFILTAEVEDRNRVHQLIILPSIESAYQIREELPSKNIDKEGRPRVDMNGAELMDLIKDHNGLIGPAHAFTPWTSIYKEFDSIYDCYNDAPDFLELGLSADTDMADRIEELQDIPFLSNSDAHSPWPHRLGREFNEIEIKEMTFGAFKDAVKAKKVVGNYGFDPRLGKYHETGCVRCYDTIPIEKARELKMRCPCGGLIKKGVKDRIGDIAKWDEPHHPEFRPQYTHILPLAEIISLVHGKGITTVYVQKIWKEMVQTFGSEIEVLIYAPLDKIARTEPKLAEVIKSFRENTLNIRPGSGGHYGQIILD</sequence>
<dbReference type="AlphaFoldDB" id="A0A2A2H6K0"/>
<dbReference type="CDD" id="cd19067">
    <property type="entry name" value="PfuEndoQ-like"/>
    <property type="match status" value="1"/>
</dbReference>
<keyword evidence="1" id="KW-0808">Transferase</keyword>
<accession>A0A2A2H6K0</accession>
<dbReference type="PANTHER" id="PTHR40084:SF1">
    <property type="entry name" value="PHOSPHOTRANSFERASE"/>
    <property type="match status" value="1"/>
</dbReference>
<organism evidence="1 2">
    <name type="scientific">Methanobacterium bryantii</name>
    <dbReference type="NCBI Taxonomy" id="2161"/>
    <lineage>
        <taxon>Archaea</taxon>
        <taxon>Methanobacteriati</taxon>
        <taxon>Methanobacteriota</taxon>
        <taxon>Methanomada group</taxon>
        <taxon>Methanobacteria</taxon>
        <taxon>Methanobacteriales</taxon>
        <taxon>Methanobacteriaceae</taxon>
        <taxon>Methanobacterium</taxon>
    </lineage>
</organism>
<dbReference type="OrthoDB" id="114814at2157"/>